<evidence type="ECO:0000313" key="2">
    <source>
        <dbReference type="Proteomes" id="UP000216339"/>
    </source>
</evidence>
<gene>
    <name evidence="1" type="ORF">BSZ37_00710</name>
</gene>
<dbReference type="EMBL" id="MQWD01000001">
    <property type="protein sequence ID" value="PAP75073.1"/>
    <property type="molecule type" value="Genomic_DNA"/>
</dbReference>
<organism evidence="1 2">
    <name type="scientific">Rubrivirga marina</name>
    <dbReference type="NCBI Taxonomy" id="1196024"/>
    <lineage>
        <taxon>Bacteria</taxon>
        <taxon>Pseudomonadati</taxon>
        <taxon>Rhodothermota</taxon>
        <taxon>Rhodothermia</taxon>
        <taxon>Rhodothermales</taxon>
        <taxon>Rubricoccaceae</taxon>
        <taxon>Rubrivirga</taxon>
    </lineage>
</organism>
<protein>
    <submittedName>
        <fullName evidence="1">Uncharacterized protein</fullName>
    </submittedName>
</protein>
<evidence type="ECO:0000313" key="1">
    <source>
        <dbReference type="EMBL" id="PAP75073.1"/>
    </source>
</evidence>
<keyword evidence="2" id="KW-1185">Reference proteome</keyword>
<comment type="caution">
    <text evidence="1">The sequence shown here is derived from an EMBL/GenBank/DDBJ whole genome shotgun (WGS) entry which is preliminary data.</text>
</comment>
<reference evidence="1 2" key="1">
    <citation type="submission" date="2016-11" db="EMBL/GenBank/DDBJ databases">
        <title>Study of marine rhodopsin-containing bacteria.</title>
        <authorList>
            <person name="Yoshizawa S."/>
            <person name="Kumagai Y."/>
            <person name="Kogure K."/>
        </authorList>
    </citation>
    <scope>NUCLEOTIDE SEQUENCE [LARGE SCALE GENOMIC DNA]</scope>
    <source>
        <strain evidence="1 2">SAORIC-28</strain>
    </source>
</reference>
<proteinExistence type="predicted"/>
<accession>A0A271IV34</accession>
<dbReference type="Proteomes" id="UP000216339">
    <property type="component" value="Unassembled WGS sequence"/>
</dbReference>
<name>A0A271IV34_9BACT</name>
<dbReference type="AlphaFoldDB" id="A0A271IV34"/>
<sequence length="337" mass="36811">MTNRPTAALQRRPTHSVFPDFVRNRVDGFWAPDWVLRSHPGFTGKEDALGEVYAESASHENLYIQNGPSGLLVAGSLRNWAVAVGLLSADDPFGPDEVARVLAALDDLLEAPAGTVASGRLTKIELAGDLALPRPVGAYADASEDLPGTTPWRVGHRTAYHKADKFEVRLYDKVEEALDNGRPLPTAHVGAHVGRVEYVLHRGGVPRYLGHLKDEGGVVRAGVLADPEARDELAQVWAARVRDLSFRRVPHPAYTPENATDRIRWHGVQRILATGGLSAEIARIDADRRSDGLTAQQAKDQKETVRKWVLSPRYSSVSDLQAEFEAAVDAVARTYAT</sequence>
<dbReference type="RefSeq" id="WP_095508700.1">
    <property type="nucleotide sequence ID" value="NZ_MQWD01000001.1"/>
</dbReference>